<dbReference type="SMART" id="SM01288">
    <property type="entry name" value="FISNA"/>
    <property type="match status" value="1"/>
</dbReference>
<evidence type="ECO:0000256" key="2">
    <source>
        <dbReference type="ARBA" id="ARBA00022737"/>
    </source>
</evidence>
<name>A0A8M1K6S6_CLUHA</name>
<gene>
    <name evidence="5" type="primary">LOC122128767</name>
</gene>
<evidence type="ECO:0000259" key="3">
    <source>
        <dbReference type="SMART" id="SM01288"/>
    </source>
</evidence>
<keyword evidence="4" id="KW-1185">Reference proteome</keyword>
<evidence type="ECO:0000313" key="4">
    <source>
        <dbReference type="Proteomes" id="UP000515152"/>
    </source>
</evidence>
<reference evidence="5" key="1">
    <citation type="submission" date="2025-08" db="UniProtKB">
        <authorList>
            <consortium name="RefSeq"/>
        </authorList>
    </citation>
    <scope>IDENTIFICATION</scope>
</reference>
<dbReference type="InterPro" id="IPR051261">
    <property type="entry name" value="NLR"/>
</dbReference>
<evidence type="ECO:0000313" key="5">
    <source>
        <dbReference type="RefSeq" id="XP_042559462.1"/>
    </source>
</evidence>
<keyword evidence="2" id="KW-0677">Repeat</keyword>
<dbReference type="AlphaFoldDB" id="A0A8M1K6S6"/>
<protein>
    <submittedName>
        <fullName evidence="5">Uncharacterized protein LOC122128767</fullName>
    </submittedName>
</protein>
<dbReference type="InterPro" id="IPR029495">
    <property type="entry name" value="NACHT-assoc"/>
</dbReference>
<proteinExistence type="predicted"/>
<sequence length="225" mass="24332">MFDLCNVLPLAILEWDFLNLSLPLSPPSLSIPFPSLLLLPLPLAVSEAQPIDKAAGGPPNAAPPCVHTTISAQTGALVNAPTLNNCHIEGSVFFNSEPGDKDDDDAVLENVQMNHKALMKEKSECIFEGVEKKGNKILLNKIYTDLYITEGESEGVNDEHEVWQLETVSRKPVTQDTAIHCNDIFKPLPEQDGTVRSVMTKGIAGIGKDRVSAKVHSGLGRRGGQ</sequence>
<accession>A0A8M1K6S6</accession>
<feature type="domain" description="FISNA" evidence="3">
    <location>
        <begin position="114"/>
        <end position="186"/>
    </location>
</feature>
<dbReference type="PANTHER" id="PTHR24106">
    <property type="entry name" value="NACHT, LRR AND CARD DOMAINS-CONTAINING"/>
    <property type="match status" value="1"/>
</dbReference>
<organism evidence="4 5">
    <name type="scientific">Clupea harengus</name>
    <name type="common">Atlantic herring</name>
    <dbReference type="NCBI Taxonomy" id="7950"/>
    <lineage>
        <taxon>Eukaryota</taxon>
        <taxon>Metazoa</taxon>
        <taxon>Chordata</taxon>
        <taxon>Craniata</taxon>
        <taxon>Vertebrata</taxon>
        <taxon>Euteleostomi</taxon>
        <taxon>Actinopterygii</taxon>
        <taxon>Neopterygii</taxon>
        <taxon>Teleostei</taxon>
        <taxon>Clupei</taxon>
        <taxon>Clupeiformes</taxon>
        <taxon>Clupeoidei</taxon>
        <taxon>Clupeidae</taxon>
        <taxon>Clupea</taxon>
    </lineage>
</organism>
<dbReference type="OrthoDB" id="8951038at2759"/>
<keyword evidence="1" id="KW-0433">Leucine-rich repeat</keyword>
<dbReference type="RefSeq" id="XP_042559462.1">
    <property type="nucleotide sequence ID" value="XM_042703528.1"/>
</dbReference>
<evidence type="ECO:0000256" key="1">
    <source>
        <dbReference type="ARBA" id="ARBA00022614"/>
    </source>
</evidence>
<dbReference type="Pfam" id="PF14484">
    <property type="entry name" value="FISNA"/>
    <property type="match status" value="1"/>
</dbReference>
<dbReference type="KEGG" id="char:122128767"/>
<dbReference type="Proteomes" id="UP000515152">
    <property type="component" value="Chromosome 24"/>
</dbReference>
<dbReference type="GeneID" id="122128767"/>